<reference evidence="1" key="2">
    <citation type="submission" date="2023-04" db="EMBL/GenBank/DDBJ databases">
        <authorList>
            <person name="Bu L."/>
            <person name="Lu L."/>
            <person name="Laidemitt M.R."/>
            <person name="Zhang S.M."/>
            <person name="Mutuku M."/>
            <person name="Mkoji G."/>
            <person name="Steinauer M."/>
            <person name="Loker E.S."/>
        </authorList>
    </citation>
    <scope>NUCLEOTIDE SEQUENCE</scope>
    <source>
        <strain evidence="1">KasaAsao</strain>
        <tissue evidence="1">Whole Snail</tissue>
    </source>
</reference>
<name>A0AAD8FAI3_BIOPF</name>
<organism evidence="1 2">
    <name type="scientific">Biomphalaria pfeifferi</name>
    <name type="common">Bloodfluke planorb</name>
    <name type="synonym">Freshwater snail</name>
    <dbReference type="NCBI Taxonomy" id="112525"/>
    <lineage>
        <taxon>Eukaryota</taxon>
        <taxon>Metazoa</taxon>
        <taxon>Spiralia</taxon>
        <taxon>Lophotrochozoa</taxon>
        <taxon>Mollusca</taxon>
        <taxon>Gastropoda</taxon>
        <taxon>Heterobranchia</taxon>
        <taxon>Euthyneura</taxon>
        <taxon>Panpulmonata</taxon>
        <taxon>Hygrophila</taxon>
        <taxon>Lymnaeoidea</taxon>
        <taxon>Planorbidae</taxon>
        <taxon>Biomphalaria</taxon>
    </lineage>
</organism>
<dbReference type="EMBL" id="JASAOG010000060">
    <property type="protein sequence ID" value="KAK0056703.1"/>
    <property type="molecule type" value="Genomic_DNA"/>
</dbReference>
<comment type="caution">
    <text evidence="1">The sequence shown here is derived from an EMBL/GenBank/DDBJ whole genome shotgun (WGS) entry which is preliminary data.</text>
</comment>
<feature type="non-terminal residue" evidence="1">
    <location>
        <position position="80"/>
    </location>
</feature>
<dbReference type="Proteomes" id="UP001233172">
    <property type="component" value="Unassembled WGS sequence"/>
</dbReference>
<dbReference type="AlphaFoldDB" id="A0AAD8FAI3"/>
<gene>
    <name evidence="1" type="ORF">Bpfe_013921</name>
</gene>
<proteinExistence type="predicted"/>
<evidence type="ECO:0000313" key="1">
    <source>
        <dbReference type="EMBL" id="KAK0056703.1"/>
    </source>
</evidence>
<protein>
    <submittedName>
        <fullName evidence="1">Uncharacterized protein</fullName>
    </submittedName>
</protein>
<keyword evidence="2" id="KW-1185">Reference proteome</keyword>
<sequence length="80" mass="8687">MRPAKLRYACNSPQLLKGSHSNHTCWMSQWGRHGALYIETHLARDLLSPGLVVPCTGSGCQSFGVSAFQEKHTGVGMTGE</sequence>
<reference evidence="1" key="1">
    <citation type="journal article" date="2023" name="PLoS Negl. Trop. Dis.">
        <title>A genome sequence for Biomphalaria pfeifferi, the major vector snail for the human-infecting parasite Schistosoma mansoni.</title>
        <authorList>
            <person name="Bu L."/>
            <person name="Lu L."/>
            <person name="Laidemitt M.R."/>
            <person name="Zhang S.M."/>
            <person name="Mutuku M."/>
            <person name="Mkoji G."/>
            <person name="Steinauer M."/>
            <person name="Loker E.S."/>
        </authorList>
    </citation>
    <scope>NUCLEOTIDE SEQUENCE</scope>
    <source>
        <strain evidence="1">KasaAsao</strain>
    </source>
</reference>
<evidence type="ECO:0000313" key="2">
    <source>
        <dbReference type="Proteomes" id="UP001233172"/>
    </source>
</evidence>
<accession>A0AAD8FAI3</accession>